<dbReference type="PROSITE" id="PS50088">
    <property type="entry name" value="ANK_REPEAT"/>
    <property type="match status" value="1"/>
</dbReference>
<keyword evidence="1" id="KW-0040">ANK repeat</keyword>
<gene>
    <name evidence="2" type="ORF">JX265_009510</name>
</gene>
<name>A0A9P9WFY1_9PEZI</name>
<sequence length="620" mass="69341">MASGNFAMSSASTEIDATISEDTLQRLPAELFLQVVEYLKYDGWPPSARDINVSSAINLSQTCRWLHRFLTPRLWEAWALSREGIDTHPERSPFRHFRNFIQTAALYCDEAACLRAFDNGVDLKNTIFSFQDYNENSSSPFSGPITLIQRSVMSNMFESKERRGTLAHVAVTSKMSESDQKIRFLKFLRCQGFDIVRSLERGAGGARRLPRLFVTTVFQQAALLGDIKILQYLMDDIGVCMPYESFLLNGDSLITTMVVRAIDQQAIQLLVHSGAVINRLGCRGPLAAAVTLGKKDMIQLLIDNGAHVDEESASLPHLLGEMLQCITDCLRDGEEQLVAVSVDIVTILLDAMAPGALLETDMRWFLFDNMMECTSFSPYPAAGVFGRLLTLVPRALEQNSPCTCEDPLIFRFFNRHSSQGADGFTRRTTAGSQAWRNTTAQCCQSKNHLPDWLRVVQSLGVQIDACRPSFGDDPSCYGVLHMIVDNVFKDEQRLMCQCETELLDRMLAAGLDINQGVGANPGTAIHRYCQNVLRFEADCGCEGGPFDQLEYDEVAPILDFLLSRGADINARDAHGYTPLKMLELRYQKLDEIDRESLRASRPGLYAKVRHQLERAGAKIR</sequence>
<proteinExistence type="predicted"/>
<reference evidence="2" key="1">
    <citation type="submission" date="2021-03" db="EMBL/GenBank/DDBJ databases">
        <title>Revisited historic fungal species revealed as producer of novel bioactive compounds through whole genome sequencing and comparative genomics.</title>
        <authorList>
            <person name="Vignolle G.A."/>
            <person name="Hochenegger N."/>
            <person name="Mach R.L."/>
            <person name="Mach-Aigner A.R."/>
            <person name="Javad Rahimi M."/>
            <person name="Salim K.A."/>
            <person name="Chan C.M."/>
            <person name="Lim L.B.L."/>
            <person name="Cai F."/>
            <person name="Druzhinina I.S."/>
            <person name="U'Ren J.M."/>
            <person name="Derntl C."/>
        </authorList>
    </citation>
    <scope>NUCLEOTIDE SEQUENCE</scope>
    <source>
        <strain evidence="2">TUCIM 5799</strain>
    </source>
</reference>
<dbReference type="Proteomes" id="UP000829685">
    <property type="component" value="Unassembled WGS sequence"/>
</dbReference>
<evidence type="ECO:0000313" key="3">
    <source>
        <dbReference type="Proteomes" id="UP000829685"/>
    </source>
</evidence>
<dbReference type="EMBL" id="JAFIMR010000029">
    <property type="protein sequence ID" value="KAI1861543.1"/>
    <property type="molecule type" value="Genomic_DNA"/>
</dbReference>
<dbReference type="SUPFAM" id="SSF48403">
    <property type="entry name" value="Ankyrin repeat"/>
    <property type="match status" value="1"/>
</dbReference>
<dbReference type="Gene3D" id="1.25.40.20">
    <property type="entry name" value="Ankyrin repeat-containing domain"/>
    <property type="match status" value="2"/>
</dbReference>
<keyword evidence="3" id="KW-1185">Reference proteome</keyword>
<dbReference type="InterPro" id="IPR036770">
    <property type="entry name" value="Ankyrin_rpt-contain_sf"/>
</dbReference>
<feature type="repeat" description="ANK" evidence="1">
    <location>
        <begin position="285"/>
        <end position="313"/>
    </location>
</feature>
<comment type="caution">
    <text evidence="2">The sequence shown here is derived from an EMBL/GenBank/DDBJ whole genome shotgun (WGS) entry which is preliminary data.</text>
</comment>
<evidence type="ECO:0000313" key="2">
    <source>
        <dbReference type="EMBL" id="KAI1861543.1"/>
    </source>
</evidence>
<dbReference type="InterPro" id="IPR002110">
    <property type="entry name" value="Ankyrin_rpt"/>
</dbReference>
<dbReference type="AlphaFoldDB" id="A0A9P9WFY1"/>
<organism evidence="2 3">
    <name type="scientific">Neoarthrinium moseri</name>
    <dbReference type="NCBI Taxonomy" id="1658444"/>
    <lineage>
        <taxon>Eukaryota</taxon>
        <taxon>Fungi</taxon>
        <taxon>Dikarya</taxon>
        <taxon>Ascomycota</taxon>
        <taxon>Pezizomycotina</taxon>
        <taxon>Sordariomycetes</taxon>
        <taxon>Xylariomycetidae</taxon>
        <taxon>Amphisphaeriales</taxon>
        <taxon>Apiosporaceae</taxon>
        <taxon>Neoarthrinium</taxon>
    </lineage>
</organism>
<evidence type="ECO:0008006" key="4">
    <source>
        <dbReference type="Google" id="ProtNLM"/>
    </source>
</evidence>
<protein>
    <recommendedName>
        <fullName evidence="4">Ankyrin repeat protein</fullName>
    </recommendedName>
</protein>
<evidence type="ECO:0000256" key="1">
    <source>
        <dbReference type="PROSITE-ProRule" id="PRU00023"/>
    </source>
</evidence>
<accession>A0A9P9WFY1</accession>